<sequence length="195" mass="22723">MNVSKKLPDLPYNKQALLSFVMEETFDYHFGKHQAVYVKNLNSLNQDAELEEKTVEELILERHKKQDTALFSNTSQHWSQSCLSPNGSGRLGRSIKELTKHYFQSFDKFKAQFLTLATKLFGAGWAWLAQNDAGKLKRIPMKDLYTTLTESKEPILTSVALEHDYYIDYRNARSKFVERFWNIVNHNIDNINLNN</sequence>
<evidence type="ECO:0000259" key="8">
    <source>
        <dbReference type="Pfam" id="PF02777"/>
    </source>
</evidence>
<keyword evidence="3 5" id="KW-0479">Metal-binding</keyword>
<dbReference type="AlphaFoldDB" id="K4IHT7"/>
<feature type="binding site" evidence="5">
    <location>
        <position position="29"/>
    </location>
    <ligand>
        <name>Mn(2+)</name>
        <dbReference type="ChEBI" id="CHEBI:29035"/>
    </ligand>
</feature>
<dbReference type="PANTHER" id="PTHR42769">
    <property type="entry name" value="SUPEROXIDE DISMUTASE"/>
    <property type="match status" value="1"/>
</dbReference>
<keyword evidence="4 6" id="KW-0560">Oxidoreductase</keyword>
<dbReference type="eggNOG" id="COG0605">
    <property type="taxonomic scope" value="Bacteria"/>
</dbReference>
<dbReference type="OrthoDB" id="9803125at2"/>
<evidence type="ECO:0000256" key="6">
    <source>
        <dbReference type="RuleBase" id="RU000414"/>
    </source>
</evidence>
<gene>
    <name evidence="9" type="ordered locus">P700755_001787</name>
</gene>
<reference evidence="9" key="1">
    <citation type="submission" date="2006-03" db="EMBL/GenBank/DDBJ databases">
        <authorList>
            <person name="Bowman J."/>
            <person name="Ferriera S."/>
            <person name="Johnson J."/>
            <person name="Kravitz S."/>
            <person name="Halpern A."/>
            <person name="Remington K."/>
            <person name="Beeson K."/>
            <person name="Tran B."/>
            <person name="Rogers Y.-H."/>
            <person name="Friedman R."/>
            <person name="Venter J.C."/>
        </authorList>
    </citation>
    <scope>NUCLEOTIDE SEQUENCE [LARGE SCALE GENOMIC DNA]</scope>
    <source>
        <strain evidence="9">ATCC 700755</strain>
    </source>
</reference>
<feature type="domain" description="Manganese/iron superoxide dismutase N-terminal" evidence="7">
    <location>
        <begin position="6"/>
        <end position="79"/>
    </location>
</feature>
<dbReference type="Pfam" id="PF00081">
    <property type="entry name" value="Sod_Fe_N"/>
    <property type="match status" value="1"/>
</dbReference>
<dbReference type="RefSeq" id="WP_015024221.1">
    <property type="nucleotide sequence ID" value="NC_018721.1"/>
</dbReference>
<reference evidence="9" key="2">
    <citation type="submission" date="2012-09" db="EMBL/GenBank/DDBJ databases">
        <title>The complete sequence of Psychroflexus torquis an extreme psychrophile from sea-ice that is stimulated by light.</title>
        <authorList>
            <person name="Feng S."/>
            <person name="Powell S.M."/>
            <person name="Bowman J.P."/>
        </authorList>
    </citation>
    <scope>NUCLEOTIDE SEQUENCE [LARGE SCALE GENOMIC DNA]</scope>
    <source>
        <strain evidence="9">ATCC 700755</strain>
    </source>
</reference>
<dbReference type="EC" id="1.15.1.1" evidence="2 6"/>
<dbReference type="HOGENOM" id="CLU_031625_0_0_10"/>
<keyword evidence="10" id="KW-1185">Reference proteome</keyword>
<protein>
    <recommendedName>
        <fullName evidence="2 6">Superoxide dismutase</fullName>
        <ecNumber evidence="2 6">1.15.1.1</ecNumber>
    </recommendedName>
</protein>
<dbReference type="Gene3D" id="3.55.40.20">
    <property type="entry name" value="Iron/manganese superoxide dismutase, C-terminal domain"/>
    <property type="match status" value="1"/>
</dbReference>
<dbReference type="GO" id="GO:0046872">
    <property type="term" value="F:metal ion binding"/>
    <property type="evidence" value="ECO:0007669"/>
    <property type="project" value="UniProtKB-KW"/>
</dbReference>
<comment type="catalytic activity">
    <reaction evidence="6">
        <text>2 superoxide + 2 H(+) = H2O2 + O2</text>
        <dbReference type="Rhea" id="RHEA:20696"/>
        <dbReference type="ChEBI" id="CHEBI:15378"/>
        <dbReference type="ChEBI" id="CHEBI:15379"/>
        <dbReference type="ChEBI" id="CHEBI:16240"/>
        <dbReference type="ChEBI" id="CHEBI:18421"/>
        <dbReference type="EC" id="1.15.1.1"/>
    </reaction>
</comment>
<dbReference type="KEGG" id="ptq:P700755_001787"/>
<evidence type="ECO:0000256" key="3">
    <source>
        <dbReference type="ARBA" id="ARBA00022723"/>
    </source>
</evidence>
<dbReference type="Gene3D" id="1.10.287.990">
    <property type="entry name" value="Fe,Mn superoxide dismutase (SOD) domain"/>
    <property type="match status" value="1"/>
</dbReference>
<feature type="domain" description="Manganese/iron superoxide dismutase C-terminal" evidence="8">
    <location>
        <begin position="95"/>
        <end position="187"/>
    </location>
</feature>
<dbReference type="PIRSF" id="PIRSF000349">
    <property type="entry name" value="SODismutase"/>
    <property type="match status" value="1"/>
</dbReference>
<dbReference type="SUPFAM" id="SSF46609">
    <property type="entry name" value="Fe,Mn superoxide dismutase (SOD), N-terminal domain"/>
    <property type="match status" value="1"/>
</dbReference>
<dbReference type="EMBL" id="CP003879">
    <property type="protein sequence ID" value="AFU68626.1"/>
    <property type="molecule type" value="Genomic_DNA"/>
</dbReference>
<feature type="binding site" evidence="5">
    <location>
        <position position="163"/>
    </location>
    <ligand>
        <name>Mn(2+)</name>
        <dbReference type="ChEBI" id="CHEBI:29035"/>
    </ligand>
</feature>
<accession>K4IHT7</accession>
<evidence type="ECO:0000256" key="5">
    <source>
        <dbReference type="PIRSR" id="PIRSR000349-1"/>
    </source>
</evidence>
<proteinExistence type="inferred from homology"/>
<comment type="similarity">
    <text evidence="1 6">Belongs to the iron/manganese superoxide dismutase family.</text>
</comment>
<evidence type="ECO:0000256" key="4">
    <source>
        <dbReference type="ARBA" id="ARBA00023002"/>
    </source>
</evidence>
<evidence type="ECO:0000313" key="10">
    <source>
        <dbReference type="Proteomes" id="UP000008514"/>
    </source>
</evidence>
<dbReference type="Proteomes" id="UP000008514">
    <property type="component" value="Chromosome"/>
</dbReference>
<evidence type="ECO:0000259" key="7">
    <source>
        <dbReference type="Pfam" id="PF00081"/>
    </source>
</evidence>
<dbReference type="InterPro" id="IPR036314">
    <property type="entry name" value="SOD_C_sf"/>
</dbReference>
<dbReference type="PANTHER" id="PTHR42769:SF3">
    <property type="entry name" value="SUPEROXIDE DISMUTASE [FE] 2, CHLOROPLASTIC"/>
    <property type="match status" value="1"/>
</dbReference>
<dbReference type="InterPro" id="IPR036324">
    <property type="entry name" value="Mn/Fe_SOD_N_sf"/>
</dbReference>
<evidence type="ECO:0000313" key="9">
    <source>
        <dbReference type="EMBL" id="AFU68626.1"/>
    </source>
</evidence>
<dbReference type="InterPro" id="IPR019832">
    <property type="entry name" value="Mn/Fe_SOD_C"/>
</dbReference>
<dbReference type="PRINTS" id="PR01703">
    <property type="entry name" value="MNSODISMTASE"/>
</dbReference>
<dbReference type="Pfam" id="PF02777">
    <property type="entry name" value="Sod_Fe_C"/>
    <property type="match status" value="1"/>
</dbReference>
<evidence type="ECO:0000256" key="1">
    <source>
        <dbReference type="ARBA" id="ARBA00008714"/>
    </source>
</evidence>
<evidence type="ECO:0000256" key="2">
    <source>
        <dbReference type="ARBA" id="ARBA00012682"/>
    </source>
</evidence>
<dbReference type="InterPro" id="IPR019831">
    <property type="entry name" value="Mn/Fe_SOD_N"/>
</dbReference>
<dbReference type="InterPro" id="IPR001189">
    <property type="entry name" value="Mn/Fe_SOD"/>
</dbReference>
<organism evidence="9 10">
    <name type="scientific">Psychroflexus torquis (strain ATCC 700755 / CIP 106069 / ACAM 623)</name>
    <dbReference type="NCBI Taxonomy" id="313595"/>
    <lineage>
        <taxon>Bacteria</taxon>
        <taxon>Pseudomonadati</taxon>
        <taxon>Bacteroidota</taxon>
        <taxon>Flavobacteriia</taxon>
        <taxon>Flavobacteriales</taxon>
        <taxon>Flavobacteriaceae</taxon>
        <taxon>Psychroflexus</taxon>
    </lineage>
</organism>
<name>K4IHT7_PSYTT</name>
<dbReference type="SUPFAM" id="SSF54719">
    <property type="entry name" value="Fe,Mn superoxide dismutase (SOD), C-terminal domain"/>
    <property type="match status" value="1"/>
</dbReference>
<dbReference type="GO" id="GO:0004784">
    <property type="term" value="F:superoxide dismutase activity"/>
    <property type="evidence" value="ECO:0007669"/>
    <property type="project" value="UniProtKB-EC"/>
</dbReference>
<comment type="function">
    <text evidence="6">Destroys radicals which are normally produced within the cells and which are toxic to biological systems.</text>
</comment>
<dbReference type="STRING" id="313595.P700755_001787"/>